<dbReference type="PIRSF" id="PIRSF032064">
    <property type="entry name" value="UCP032064"/>
    <property type="match status" value="1"/>
</dbReference>
<sequence>MSKTSQKHHFYSLSKTVSSMLDPILRRRTGLNMALIEHWSQIVGYDIAESTIPLKIIWKRRANQDEIFKPATLVIACEGFTALKLIHETEELIQRINGFFGYVAIDRIKIEQKQVSTLTEQLRAEPIANEKDKQHVKKMLQYVEDENLRQSLYELGCCIFAEKNNK</sequence>
<dbReference type="InterPro" id="IPR007922">
    <property type="entry name" value="DciA-like"/>
</dbReference>
<proteinExistence type="predicted"/>
<protein>
    <submittedName>
        <fullName evidence="1">Zn-ribbon-containing, possibly RNA-binding protein and truncated derivatives</fullName>
    </submittedName>
</protein>
<dbReference type="InterPro" id="IPR010593">
    <property type="entry name" value="DUF1159"/>
</dbReference>
<dbReference type="AlphaFoldDB" id="A0A024LRS3"/>
<organism evidence="1">
    <name type="scientific">Bartonella schoenbuchensis</name>
    <dbReference type="NCBI Taxonomy" id="165694"/>
    <lineage>
        <taxon>Bacteria</taxon>
        <taxon>Pseudomonadati</taxon>
        <taxon>Pseudomonadota</taxon>
        <taxon>Alphaproteobacteria</taxon>
        <taxon>Hyphomicrobiales</taxon>
        <taxon>Bartonellaceae</taxon>
        <taxon>Bartonella</taxon>
    </lineage>
</organism>
<gene>
    <name evidence="1" type="ORF">BN1046_00742</name>
</gene>
<dbReference type="Pfam" id="PF05258">
    <property type="entry name" value="DciA"/>
    <property type="match status" value="1"/>
</dbReference>
<evidence type="ECO:0000313" key="1">
    <source>
        <dbReference type="EMBL" id="CDP79839.1"/>
    </source>
</evidence>
<name>A0A024LRS3_9HYPH</name>
<accession>A0A024LRS3</accession>
<reference evidence="1" key="2">
    <citation type="submission" date="2014-05" db="EMBL/GenBank/DDBJ databases">
        <title>Genome sequencing of Bartonella spp. isolated from human blood.</title>
        <authorList>
            <person name="Raoult D."/>
        </authorList>
    </citation>
    <scope>NUCLEOTIDE SEQUENCE</scope>
    <source>
        <strain evidence="1">MVT06</strain>
    </source>
</reference>
<reference evidence="1" key="1">
    <citation type="submission" date="2013-11" db="EMBL/GenBank/DDBJ databases">
        <authorList>
            <person name="GENOMES U."/>
        </authorList>
    </citation>
    <scope>NUCLEOTIDE SEQUENCE</scope>
    <source>
        <strain evidence="1">MVT06</strain>
    </source>
</reference>
<dbReference type="EMBL" id="HG977196">
    <property type="protein sequence ID" value="CDP79839.1"/>
    <property type="molecule type" value="Genomic_DNA"/>
</dbReference>
<dbReference type="RefSeq" id="WP_078689523.1">
    <property type="nucleotide sequence ID" value="NZ_CADDYD010000001.1"/>
</dbReference>